<dbReference type="EMBL" id="CACRSW010000026">
    <property type="protein sequence ID" value="VYT04148.1"/>
    <property type="molecule type" value="Genomic_DNA"/>
</dbReference>
<feature type="region of interest" description="Disordered" evidence="1">
    <location>
        <begin position="1"/>
        <end position="38"/>
    </location>
</feature>
<reference evidence="3" key="1">
    <citation type="submission" date="2019-11" db="EMBL/GenBank/DDBJ databases">
        <authorList>
            <person name="Feng L."/>
        </authorList>
    </citation>
    <scope>NUCLEOTIDE SEQUENCE</scope>
    <source>
        <strain evidence="3">AvaginalisLFYP127</strain>
    </source>
</reference>
<keyword evidence="2" id="KW-0472">Membrane</keyword>
<protein>
    <submittedName>
        <fullName evidence="3">Uncharacterized protein</fullName>
    </submittedName>
</protein>
<dbReference type="AlphaFoldDB" id="A0A6N2TEW7"/>
<organism evidence="3">
    <name type="scientific">Anaerococcus vaginalis</name>
    <dbReference type="NCBI Taxonomy" id="33037"/>
    <lineage>
        <taxon>Bacteria</taxon>
        <taxon>Bacillati</taxon>
        <taxon>Bacillota</taxon>
        <taxon>Tissierellia</taxon>
        <taxon>Tissierellales</taxon>
        <taxon>Peptoniphilaceae</taxon>
        <taxon>Anaerococcus</taxon>
    </lineage>
</organism>
<dbReference type="RefSeq" id="WP_156329138.1">
    <property type="nucleotide sequence ID" value="NZ_CACRSW010000026.1"/>
</dbReference>
<keyword evidence="2" id="KW-0812">Transmembrane</keyword>
<proteinExistence type="predicted"/>
<evidence type="ECO:0000313" key="3">
    <source>
        <dbReference type="EMBL" id="VYT04148.1"/>
    </source>
</evidence>
<accession>A0A6N2TEW7</accession>
<evidence type="ECO:0000256" key="1">
    <source>
        <dbReference type="SAM" id="MobiDB-lite"/>
    </source>
</evidence>
<feature type="transmembrane region" description="Helical" evidence="2">
    <location>
        <begin position="45"/>
        <end position="62"/>
    </location>
</feature>
<sequence length="216" mass="25739">MTRKKRSEAFLEKSQTNRQNTNKYNNKKIQDKKRNRRKRKQRDRLIKLLLVFIILMIPLFLYQKFINTPQRTIKRAVSSIKNLDYEKQEKYFDKITNVEDILKKSYSSDKKEQEEFLKANFANLKVDVKGKKKTKDGLEVEVDVTNISYVDVYDNLKNKDTNVHATYIKKLSNDNQDKLTIRAKLLLEKKFTYYKIYESRDFVNGILGGALKYSDK</sequence>
<keyword evidence="2" id="KW-1133">Transmembrane helix</keyword>
<feature type="compositionally biased region" description="Polar residues" evidence="1">
    <location>
        <begin position="13"/>
        <end position="24"/>
    </location>
</feature>
<name>A0A6N2TEW7_9FIRM</name>
<gene>
    <name evidence="3" type="ORF">AVLFYP127_00608</name>
</gene>
<evidence type="ECO:0000256" key="2">
    <source>
        <dbReference type="SAM" id="Phobius"/>
    </source>
</evidence>